<accession>F0BKI0</accession>
<evidence type="ECO:0000256" key="1">
    <source>
        <dbReference type="SAM" id="MobiDB-lite"/>
    </source>
</evidence>
<feature type="compositionally biased region" description="Basic and acidic residues" evidence="1">
    <location>
        <begin position="239"/>
        <end position="255"/>
    </location>
</feature>
<comment type="caution">
    <text evidence="2">The sequence shown here is derived from an EMBL/GenBank/DDBJ whole genome shotgun (WGS) entry which is preliminary data.</text>
</comment>
<feature type="compositionally biased region" description="Polar residues" evidence="1">
    <location>
        <begin position="156"/>
        <end position="171"/>
    </location>
</feature>
<feature type="compositionally biased region" description="Basic and acidic residues" evidence="1">
    <location>
        <begin position="422"/>
        <end position="433"/>
    </location>
</feature>
<feature type="compositionally biased region" description="Gly residues" evidence="1">
    <location>
        <begin position="434"/>
        <end position="447"/>
    </location>
</feature>
<organism evidence="2 3">
    <name type="scientific">Xanthomonas vesicatoria ATCC 35937</name>
    <dbReference type="NCBI Taxonomy" id="925775"/>
    <lineage>
        <taxon>Bacteria</taxon>
        <taxon>Pseudomonadati</taxon>
        <taxon>Pseudomonadota</taxon>
        <taxon>Gammaproteobacteria</taxon>
        <taxon>Lysobacterales</taxon>
        <taxon>Lysobacteraceae</taxon>
        <taxon>Xanthomonas</taxon>
    </lineage>
</organism>
<feature type="compositionally biased region" description="Low complexity" evidence="1">
    <location>
        <begin position="209"/>
        <end position="223"/>
    </location>
</feature>
<dbReference type="Proteomes" id="UP000003299">
    <property type="component" value="Unassembled WGS sequence"/>
</dbReference>
<dbReference type="AlphaFoldDB" id="F0BKI0"/>
<feature type="region of interest" description="Disordered" evidence="1">
    <location>
        <begin position="150"/>
        <end position="271"/>
    </location>
</feature>
<protein>
    <submittedName>
        <fullName evidence="2">Uncharacterized protein</fullName>
    </submittedName>
</protein>
<gene>
    <name evidence="2" type="ORF">XVE_4795</name>
</gene>
<evidence type="ECO:0000313" key="2">
    <source>
        <dbReference type="EMBL" id="EGD07008.1"/>
    </source>
</evidence>
<sequence length="454" mass="49704">MCWETFARDQHMSNLVRPQVFNGLLEKAGLAQLDPGEISVLFSSIPPQYGQSLVAGLQQKDATSTSQIRAWSLALKLHSRIIKSISNTISLSDVYATCKLKGAKLVGDLLASVEAGDANATEFLTAHLRDGFKAVRAQGLPALLGLSSAAAPSAGHQQEQRQSAPSNSGINSMPPPGDDADTTSDLEHARQQHRPAPQQERHQHHVQPQRHNQQQNGGQQRQHQPPPRSDNRSQSQQARDYEDRRVVSHPTRDRQQQGSSGGPRVPEESKYDQKACFGRDTAIQFERCVNNQNTNYTVNIAIAKANGQSTRGGMNWDGKITLMCVPKEVQLITAVLRGFLPKARFAGHGANNEKWIEVQETADQYAGAIRFTIAQGKDIRNVNVGPDDVGEVLAMFYRTCKDQLKEKDGYLVDQAIRRAADLHTKSQAAKEARGGAGGGQRPQGSGYGQQRRTG</sequence>
<feature type="region of interest" description="Disordered" evidence="1">
    <location>
        <begin position="422"/>
        <end position="454"/>
    </location>
</feature>
<name>F0BKI0_9XANT</name>
<evidence type="ECO:0000313" key="3">
    <source>
        <dbReference type="Proteomes" id="UP000003299"/>
    </source>
</evidence>
<dbReference type="EMBL" id="AEQV01000259">
    <property type="protein sequence ID" value="EGD07008.1"/>
    <property type="molecule type" value="Genomic_DNA"/>
</dbReference>
<reference evidence="2 3" key="1">
    <citation type="journal article" date="2011" name="BMC Genomics">
        <title>Comparative genomics reveals diversity among xanthomonads infecting tomato and pepper.</title>
        <authorList>
            <person name="Potnis N."/>
            <person name="Krasileva K."/>
            <person name="Chow V."/>
            <person name="Almeida N.F."/>
            <person name="Patil P.B."/>
            <person name="Ryan R.P."/>
            <person name="Sharlach M."/>
            <person name="Behlau F."/>
            <person name="Dow J.M."/>
            <person name="Momol M.T."/>
            <person name="White F.F."/>
            <person name="Preston J.F."/>
            <person name="Vinatzer B.A."/>
            <person name="Koebnik R."/>
            <person name="Setubal J.C."/>
            <person name="Norman D.J."/>
            <person name="Staskawicz B.J."/>
            <person name="Jones J.B."/>
        </authorList>
    </citation>
    <scope>NUCLEOTIDE SEQUENCE [LARGE SCALE GENOMIC DNA]</scope>
    <source>
        <strain evidence="2 3">ATCC 35937</strain>
    </source>
</reference>
<proteinExistence type="predicted"/>